<sequence length="178" mass="19653">MLPKFINKKTGKSFVLHSVIKTIHYTSKYCVSSGTTNRKESYLSRLVELSSHITTTGKTAQNSQDQQHGTNRKPVSNTAPAGNQSVIWHQQGTNQQIGITGTLKSALRHQGTTHEHVRDTHTVHGLAGGRQANQDEGPYAFIQQECWVCGHFRVSCEQIVAHADVLEWRAGHIGCGVK</sequence>
<organism evidence="2 3">
    <name type="scientific">Mya arenaria</name>
    <name type="common">Soft-shell clam</name>
    <dbReference type="NCBI Taxonomy" id="6604"/>
    <lineage>
        <taxon>Eukaryota</taxon>
        <taxon>Metazoa</taxon>
        <taxon>Spiralia</taxon>
        <taxon>Lophotrochozoa</taxon>
        <taxon>Mollusca</taxon>
        <taxon>Bivalvia</taxon>
        <taxon>Autobranchia</taxon>
        <taxon>Heteroconchia</taxon>
        <taxon>Euheterodonta</taxon>
        <taxon>Imparidentia</taxon>
        <taxon>Neoheterodontei</taxon>
        <taxon>Myida</taxon>
        <taxon>Myoidea</taxon>
        <taxon>Myidae</taxon>
        <taxon>Mya</taxon>
    </lineage>
</organism>
<gene>
    <name evidence="2" type="ORF">MAR_009713</name>
</gene>
<name>A0ABY7DZI5_MYAAR</name>
<feature type="region of interest" description="Disordered" evidence="1">
    <location>
        <begin position="55"/>
        <end position="81"/>
    </location>
</feature>
<protein>
    <submittedName>
        <fullName evidence="2">Uncharacterized protein</fullName>
    </submittedName>
</protein>
<proteinExistence type="predicted"/>
<evidence type="ECO:0000256" key="1">
    <source>
        <dbReference type="SAM" id="MobiDB-lite"/>
    </source>
</evidence>
<accession>A0ABY7DZI5</accession>
<keyword evidence="3" id="KW-1185">Reference proteome</keyword>
<evidence type="ECO:0000313" key="3">
    <source>
        <dbReference type="Proteomes" id="UP001164746"/>
    </source>
</evidence>
<dbReference type="EMBL" id="CP111015">
    <property type="protein sequence ID" value="WAR03155.1"/>
    <property type="molecule type" value="Genomic_DNA"/>
</dbReference>
<evidence type="ECO:0000313" key="2">
    <source>
        <dbReference type="EMBL" id="WAR03155.1"/>
    </source>
</evidence>
<dbReference type="Proteomes" id="UP001164746">
    <property type="component" value="Chromosome 4"/>
</dbReference>
<reference evidence="2" key="1">
    <citation type="submission" date="2022-11" db="EMBL/GenBank/DDBJ databases">
        <title>Centuries of genome instability and evolution in soft-shell clam transmissible cancer (bioRxiv).</title>
        <authorList>
            <person name="Hart S.F.M."/>
            <person name="Yonemitsu M.A."/>
            <person name="Giersch R.M."/>
            <person name="Beal B.F."/>
            <person name="Arriagada G."/>
            <person name="Davis B.W."/>
            <person name="Ostrander E.A."/>
            <person name="Goff S.P."/>
            <person name="Metzger M.J."/>
        </authorList>
    </citation>
    <scope>NUCLEOTIDE SEQUENCE</scope>
    <source>
        <strain evidence="2">MELC-2E11</strain>
        <tissue evidence="2">Siphon/mantle</tissue>
    </source>
</reference>